<dbReference type="InterPro" id="IPR002110">
    <property type="entry name" value="Ankyrin_rpt"/>
</dbReference>
<dbReference type="Pfam" id="PF22939">
    <property type="entry name" value="WHD_GPIID"/>
    <property type="match status" value="1"/>
</dbReference>
<feature type="repeat" description="ANK" evidence="2">
    <location>
        <begin position="988"/>
        <end position="1020"/>
    </location>
</feature>
<dbReference type="Pfam" id="PF24883">
    <property type="entry name" value="NPHP3_N"/>
    <property type="match status" value="1"/>
</dbReference>
<sequence>MSNMNQTASLGSVTDNQGIAMGILSLTGENSNATIIANQTNQTFHQHTERKRTSTLPTDRDEMLNWLSPLNYSSAQDDHASRARKGAGNWLLESQSYDEWENGDVEKLWCVGKPGAGKTIMASIVIQRLENLRQSFKDALNIRIVFLYLNYKRQTPLVQLLGSVAKQLVGDEVPTPKPLKDLWEKNVRRGNKSSALPLDQLDTLLAELAKEKKVFIIVDALDELTTDRQKLVNHLSRVHQHVKLLFTSRLIEGLEDLSKGFSRVVIEAHQEDVHGYIDDVIGNSARLAKFMRYDRRLEPDIKHEVTKRSDGSFLLARLHLERLSSQITLDAVRENLKKLPIEINETYDEIMERIEKEGEEKRSMAKTILSWVVFARRPLSVKEIKHALAVRAKDETLNHGRMPLTEDITAFCCGLVVLEAKKKIVRLVHYTAQGYFNDATKARLFPHFELHIALVCSTYLCMKSLEQPDDSERQISFAVDLYPDSDEFISDDSDSDGVGFSPNVDQHPNFLVGVGRPAQGLTFSKKLLHYPLLSYAGEFLGEHFRKAQKIQRGNSENQDISAQFEEVLRRVKQLITERFKRNFYCRLLDEMNIYFRRTPLDFLTESEETEEYSWSDSDDEDNSSLNQFVERLFKVTEDLESDSMEQSAEPAFTATDTDPWETPPYRRMSSHSTEASSYPPFGDRPAETPWPSYTSYVNYSPLHLAAFVGSPEVIEHIMSLDERPGVDELDFFQQSPLMVALKKGYTDVISVLLKYGATVDLGNPFGHAFLLYAAQQSDFGIVETILTSAVDDSNPPIATQGSSLPWYCQSAQDWISDLLFGSSRRSSTVSDVDSQELDPESSHTPKLTAVSPSLIQLLLEVFHCNVINLSGALEACDDSTPLRDRFFETAFFLAIERKASDVVNVLLQQEGINANMRDYLDQTPLHRAASRNSISIVTSLLDNEAKVDLRDMNKETAWSANAYTGQGKEAILDLLREKGANPNVRGIWGVSRLYNAAACGNAEDVKFLLECGVDPSLKTDFGWAPLHWAAHNGNLDCVHLLMDKGADLNTISDQGTTPLDQARIGCKDNIASILERAGAKTASQVYEERRPTIETSTGRQLLSFEEFAIYCAIQR</sequence>
<dbReference type="PROSITE" id="PS50088">
    <property type="entry name" value="ANK_REPEAT"/>
    <property type="match status" value="4"/>
</dbReference>
<keyword evidence="7" id="KW-1185">Reference proteome</keyword>
<gene>
    <name evidence="6" type="ORF">AA0119_g11248</name>
</gene>
<feature type="domain" description="GPI inositol-deacylase winged helix" evidence="4">
    <location>
        <begin position="359"/>
        <end position="437"/>
    </location>
</feature>
<dbReference type="SUPFAM" id="SSF48403">
    <property type="entry name" value="Ankyrin repeat"/>
    <property type="match status" value="2"/>
</dbReference>
<evidence type="ECO:0000256" key="1">
    <source>
        <dbReference type="ARBA" id="ARBA00022737"/>
    </source>
</evidence>
<feature type="region of interest" description="Disordered" evidence="3">
    <location>
        <begin position="639"/>
        <end position="683"/>
    </location>
</feature>
<dbReference type="Gene3D" id="3.40.50.300">
    <property type="entry name" value="P-loop containing nucleotide triphosphate hydrolases"/>
    <property type="match status" value="1"/>
</dbReference>
<reference evidence="7" key="1">
    <citation type="journal article" date="2019" name="bioRxiv">
        <title>Genomics, evolutionary history and diagnostics of the Alternaria alternata species group including apple and Asian pear pathotypes.</title>
        <authorList>
            <person name="Armitage A.D."/>
            <person name="Cockerton H.M."/>
            <person name="Sreenivasaprasad S."/>
            <person name="Woodhall J.W."/>
            <person name="Lane C.R."/>
            <person name="Harrison R.J."/>
            <person name="Clarkson J.P."/>
        </authorList>
    </citation>
    <scope>NUCLEOTIDE SEQUENCE [LARGE SCALE GENOMIC DNA]</scope>
    <source>
        <strain evidence="7">FERA 635</strain>
    </source>
</reference>
<dbReference type="InterPro" id="IPR027417">
    <property type="entry name" value="P-loop_NTPase"/>
</dbReference>
<dbReference type="Pfam" id="PF12796">
    <property type="entry name" value="Ank_2"/>
    <property type="match status" value="3"/>
</dbReference>
<feature type="domain" description="Nephrocystin 3-like N-terminal" evidence="5">
    <location>
        <begin position="86"/>
        <end position="249"/>
    </location>
</feature>
<dbReference type="Gene3D" id="1.25.40.20">
    <property type="entry name" value="Ankyrin repeat-containing domain"/>
    <property type="match status" value="1"/>
</dbReference>
<dbReference type="PANTHER" id="PTHR10039">
    <property type="entry name" value="AMELOGENIN"/>
    <property type="match status" value="1"/>
</dbReference>
<accession>A0ABY0FUT2</accession>
<evidence type="ECO:0008006" key="8">
    <source>
        <dbReference type="Google" id="ProtNLM"/>
    </source>
</evidence>
<evidence type="ECO:0000256" key="3">
    <source>
        <dbReference type="SAM" id="MobiDB-lite"/>
    </source>
</evidence>
<dbReference type="Proteomes" id="UP000293195">
    <property type="component" value="Unassembled WGS sequence"/>
</dbReference>
<dbReference type="InterPro" id="IPR036770">
    <property type="entry name" value="Ankyrin_rpt-contain_sf"/>
</dbReference>
<name>A0ABY0FUT2_9PLEO</name>
<keyword evidence="2" id="KW-0040">ANK repeat</keyword>
<dbReference type="InterPro" id="IPR054471">
    <property type="entry name" value="GPIID_WHD"/>
</dbReference>
<evidence type="ECO:0000259" key="4">
    <source>
        <dbReference type="Pfam" id="PF22939"/>
    </source>
</evidence>
<evidence type="ECO:0000313" key="7">
    <source>
        <dbReference type="Proteomes" id="UP000293195"/>
    </source>
</evidence>
<organism evidence="6 7">
    <name type="scientific">Alternaria tenuissima</name>
    <dbReference type="NCBI Taxonomy" id="119927"/>
    <lineage>
        <taxon>Eukaryota</taxon>
        <taxon>Fungi</taxon>
        <taxon>Dikarya</taxon>
        <taxon>Ascomycota</taxon>
        <taxon>Pezizomycotina</taxon>
        <taxon>Dothideomycetes</taxon>
        <taxon>Pleosporomycetidae</taxon>
        <taxon>Pleosporales</taxon>
        <taxon>Pleosporineae</taxon>
        <taxon>Pleosporaceae</taxon>
        <taxon>Alternaria</taxon>
        <taxon>Alternaria sect. Alternaria</taxon>
        <taxon>Alternaria alternata complex</taxon>
    </lineage>
</organism>
<feature type="repeat" description="ANK" evidence="2">
    <location>
        <begin position="920"/>
        <end position="952"/>
    </location>
</feature>
<dbReference type="SUPFAM" id="SSF52540">
    <property type="entry name" value="P-loop containing nucleoside triphosphate hydrolases"/>
    <property type="match status" value="1"/>
</dbReference>
<dbReference type="SMART" id="SM00248">
    <property type="entry name" value="ANK"/>
    <property type="match status" value="8"/>
</dbReference>
<evidence type="ECO:0000313" key="6">
    <source>
        <dbReference type="EMBL" id="RYN90068.1"/>
    </source>
</evidence>
<comment type="caution">
    <text evidence="6">The sequence shown here is derived from an EMBL/GenBank/DDBJ whole genome shotgun (WGS) entry which is preliminary data.</text>
</comment>
<feature type="repeat" description="ANK" evidence="2">
    <location>
        <begin position="1021"/>
        <end position="1053"/>
    </location>
</feature>
<dbReference type="PANTHER" id="PTHR10039:SF15">
    <property type="entry name" value="NACHT DOMAIN-CONTAINING PROTEIN"/>
    <property type="match status" value="1"/>
</dbReference>
<proteinExistence type="predicted"/>
<feature type="repeat" description="ANK" evidence="2">
    <location>
        <begin position="732"/>
        <end position="764"/>
    </location>
</feature>
<dbReference type="EMBL" id="PDXF01000082">
    <property type="protein sequence ID" value="RYN90068.1"/>
    <property type="molecule type" value="Genomic_DNA"/>
</dbReference>
<keyword evidence="1" id="KW-0677">Repeat</keyword>
<evidence type="ECO:0000256" key="2">
    <source>
        <dbReference type="PROSITE-ProRule" id="PRU00023"/>
    </source>
</evidence>
<dbReference type="PROSITE" id="PS50297">
    <property type="entry name" value="ANK_REP_REGION"/>
    <property type="match status" value="3"/>
</dbReference>
<protein>
    <recommendedName>
        <fullName evidence="8">NACHT domain-containing protein</fullName>
    </recommendedName>
</protein>
<dbReference type="InterPro" id="IPR056884">
    <property type="entry name" value="NPHP3-like_N"/>
</dbReference>
<evidence type="ECO:0000259" key="5">
    <source>
        <dbReference type="Pfam" id="PF24883"/>
    </source>
</evidence>